<dbReference type="EMBL" id="LXQA011268616">
    <property type="protein sequence ID" value="MCI91313.1"/>
    <property type="molecule type" value="Genomic_DNA"/>
</dbReference>
<protein>
    <submittedName>
        <fullName evidence="2">Uncharacterized protein</fullName>
    </submittedName>
</protein>
<sequence length="57" mass="6443">MPPFPQELLEADAFPDVIPEETPAMAETSAKAQKKSKKRKSKKKKECEDKTDLINPE</sequence>
<dbReference type="AlphaFoldDB" id="A0A392VUY2"/>
<keyword evidence="3" id="KW-1185">Reference proteome</keyword>
<name>A0A392VUY2_9FABA</name>
<dbReference type="Proteomes" id="UP000265520">
    <property type="component" value="Unassembled WGS sequence"/>
</dbReference>
<evidence type="ECO:0000313" key="3">
    <source>
        <dbReference type="Proteomes" id="UP000265520"/>
    </source>
</evidence>
<organism evidence="2 3">
    <name type="scientific">Trifolium medium</name>
    <dbReference type="NCBI Taxonomy" id="97028"/>
    <lineage>
        <taxon>Eukaryota</taxon>
        <taxon>Viridiplantae</taxon>
        <taxon>Streptophyta</taxon>
        <taxon>Embryophyta</taxon>
        <taxon>Tracheophyta</taxon>
        <taxon>Spermatophyta</taxon>
        <taxon>Magnoliopsida</taxon>
        <taxon>eudicotyledons</taxon>
        <taxon>Gunneridae</taxon>
        <taxon>Pentapetalae</taxon>
        <taxon>rosids</taxon>
        <taxon>fabids</taxon>
        <taxon>Fabales</taxon>
        <taxon>Fabaceae</taxon>
        <taxon>Papilionoideae</taxon>
        <taxon>50 kb inversion clade</taxon>
        <taxon>NPAAA clade</taxon>
        <taxon>Hologalegina</taxon>
        <taxon>IRL clade</taxon>
        <taxon>Trifolieae</taxon>
        <taxon>Trifolium</taxon>
    </lineage>
</organism>
<evidence type="ECO:0000256" key="1">
    <source>
        <dbReference type="SAM" id="MobiDB-lite"/>
    </source>
</evidence>
<feature type="compositionally biased region" description="Basic residues" evidence="1">
    <location>
        <begin position="32"/>
        <end position="44"/>
    </location>
</feature>
<feature type="compositionally biased region" description="Basic and acidic residues" evidence="1">
    <location>
        <begin position="45"/>
        <end position="57"/>
    </location>
</feature>
<proteinExistence type="predicted"/>
<feature type="region of interest" description="Disordered" evidence="1">
    <location>
        <begin position="24"/>
        <end position="57"/>
    </location>
</feature>
<accession>A0A392VUY2</accession>
<evidence type="ECO:0000313" key="2">
    <source>
        <dbReference type="EMBL" id="MCI91313.1"/>
    </source>
</evidence>
<comment type="caution">
    <text evidence="2">The sequence shown here is derived from an EMBL/GenBank/DDBJ whole genome shotgun (WGS) entry which is preliminary data.</text>
</comment>
<feature type="non-terminal residue" evidence="2">
    <location>
        <position position="57"/>
    </location>
</feature>
<reference evidence="2 3" key="1">
    <citation type="journal article" date="2018" name="Front. Plant Sci.">
        <title>Red Clover (Trifolium pratense) and Zigzag Clover (T. medium) - A Picture of Genomic Similarities and Differences.</title>
        <authorList>
            <person name="Dluhosova J."/>
            <person name="Istvanek J."/>
            <person name="Nedelnik J."/>
            <person name="Repkova J."/>
        </authorList>
    </citation>
    <scope>NUCLEOTIDE SEQUENCE [LARGE SCALE GENOMIC DNA]</scope>
    <source>
        <strain evidence="3">cv. 10/8</strain>
        <tissue evidence="2">Leaf</tissue>
    </source>
</reference>